<dbReference type="EMBL" id="VSSQ01053111">
    <property type="protein sequence ID" value="MPN07153.1"/>
    <property type="molecule type" value="Genomic_DNA"/>
</dbReference>
<dbReference type="AlphaFoldDB" id="A0A645F3J4"/>
<proteinExistence type="predicted"/>
<evidence type="ECO:0000313" key="2">
    <source>
        <dbReference type="EMBL" id="MPN07153.1"/>
    </source>
</evidence>
<feature type="region of interest" description="Disordered" evidence="1">
    <location>
        <begin position="1"/>
        <end position="82"/>
    </location>
</feature>
<gene>
    <name evidence="2" type="ORF">SDC9_154419</name>
</gene>
<reference evidence="2" key="1">
    <citation type="submission" date="2019-08" db="EMBL/GenBank/DDBJ databases">
        <authorList>
            <person name="Kucharzyk K."/>
            <person name="Murdoch R.W."/>
            <person name="Higgins S."/>
            <person name="Loffler F."/>
        </authorList>
    </citation>
    <scope>NUCLEOTIDE SEQUENCE</scope>
</reference>
<comment type="caution">
    <text evidence="2">The sequence shown here is derived from an EMBL/GenBank/DDBJ whole genome shotgun (WGS) entry which is preliminary data.</text>
</comment>
<sequence length="82" mass="8638">MRNQQRGKAHPPAHAQQGAQRAVEGIDGKHKQQHHGNARDNVRIGQGDIVNGHAEAAGALFHAKKADSRRGAGHGGDKGGQQ</sequence>
<feature type="compositionally biased region" description="Basic residues" evidence="1">
    <location>
        <begin position="1"/>
        <end position="11"/>
    </location>
</feature>
<protein>
    <submittedName>
        <fullName evidence="2">Uncharacterized protein</fullName>
    </submittedName>
</protein>
<evidence type="ECO:0000256" key="1">
    <source>
        <dbReference type="SAM" id="MobiDB-lite"/>
    </source>
</evidence>
<name>A0A645F3J4_9ZZZZ</name>
<accession>A0A645F3J4</accession>
<organism evidence="2">
    <name type="scientific">bioreactor metagenome</name>
    <dbReference type="NCBI Taxonomy" id="1076179"/>
    <lineage>
        <taxon>unclassified sequences</taxon>
        <taxon>metagenomes</taxon>
        <taxon>ecological metagenomes</taxon>
    </lineage>
</organism>
<feature type="compositionally biased region" description="Low complexity" evidence="1">
    <location>
        <begin position="12"/>
        <end position="22"/>
    </location>
</feature>